<dbReference type="RefSeq" id="WP_146313552.1">
    <property type="nucleotide sequence ID" value="NZ_VOHE01000010.1"/>
</dbReference>
<dbReference type="PANTHER" id="PTHR11365:SF23">
    <property type="entry name" value="HYPOTHETICAL 5-OXOPROLINASE (EUROFUNG)-RELATED"/>
    <property type="match status" value="1"/>
</dbReference>
<accession>A0A5C5TTP7</accession>
<evidence type="ECO:0000313" key="2">
    <source>
        <dbReference type="EMBL" id="TWT17037.1"/>
    </source>
</evidence>
<dbReference type="GO" id="GO:0005829">
    <property type="term" value="C:cytosol"/>
    <property type="evidence" value="ECO:0007669"/>
    <property type="project" value="TreeGrafter"/>
</dbReference>
<evidence type="ECO:0000259" key="1">
    <source>
        <dbReference type="Pfam" id="PF02538"/>
    </source>
</evidence>
<evidence type="ECO:0000313" key="3">
    <source>
        <dbReference type="Proteomes" id="UP000315949"/>
    </source>
</evidence>
<dbReference type="InterPro" id="IPR003692">
    <property type="entry name" value="Hydantoinase_B"/>
</dbReference>
<organism evidence="2 3">
    <name type="scientific">Luteimonas wenzhouensis</name>
    <dbReference type="NCBI Taxonomy" id="2599615"/>
    <lineage>
        <taxon>Bacteria</taxon>
        <taxon>Pseudomonadati</taxon>
        <taxon>Pseudomonadota</taxon>
        <taxon>Gammaproteobacteria</taxon>
        <taxon>Lysobacterales</taxon>
        <taxon>Lysobacteraceae</taxon>
        <taxon>Luteimonas</taxon>
    </lineage>
</organism>
<gene>
    <name evidence="2" type="ORF">FQY79_14215</name>
</gene>
<dbReference type="PANTHER" id="PTHR11365">
    <property type="entry name" value="5-OXOPROLINASE RELATED"/>
    <property type="match status" value="1"/>
</dbReference>
<dbReference type="Pfam" id="PF02538">
    <property type="entry name" value="Hydantoinase_B"/>
    <property type="match status" value="1"/>
</dbReference>
<dbReference type="Proteomes" id="UP000315949">
    <property type="component" value="Unassembled WGS sequence"/>
</dbReference>
<protein>
    <submittedName>
        <fullName evidence="2">Hydantoinase B/oxoprolinase family protein</fullName>
    </submittedName>
</protein>
<dbReference type="GO" id="GO:0017168">
    <property type="term" value="F:5-oxoprolinase (ATP-hydrolyzing) activity"/>
    <property type="evidence" value="ECO:0007669"/>
    <property type="project" value="TreeGrafter"/>
</dbReference>
<dbReference type="EMBL" id="VOHE01000010">
    <property type="protein sequence ID" value="TWT17037.1"/>
    <property type="molecule type" value="Genomic_DNA"/>
</dbReference>
<comment type="caution">
    <text evidence="2">The sequence shown here is derived from an EMBL/GenBank/DDBJ whole genome shotgun (WGS) entry which is preliminary data.</text>
</comment>
<sequence length="551" mass="59287">MSTSTATARVPVDPITVEVIGSALSSIVEEMGEALVRASHSANIKERRDCSTALFDTSGQALCQAEHIPMHLGSFLGIIPHILKRHAPEEIRPGDVFIGNDAYEGGATHLPDIVIAEPVFYDGALVAWAVNTAHHADFEDRGHAHIYQEGLRIPPIRLYRAGVLQEDLQAMFLLNCQVPRERISDLRAQMAANRLACERLGKLCAKYGREVVLSAGQELMDYAERKMRAGIAAIPDGTYRFSDRFDNPAIDGEMVFECEVRVQGDEMHLRFDGPDQVRAGLNMVFTALLSTVYYAVKTVVDPTILPNGGLARPLHVSAREGSILNCRHPAAVNGRIAPCQRIVDLVHGALAQVVPERVTAAGNGAVASATFVGTRPDGELWVYLETIGGGAGARATKDGLDGVHVHMTNTSNLPAEALEQEYPLTLLRYEMVDGSGGAGRFRGGMGLRRVYRAERSCRVKVDGSRMRSQPWGLAGGLPGSSGGYAFSDGVQVANGIADLQPGDRVTVITPGAGGYGPPAERSPEAVMRDLAERRIDPVAAQRIYAAQLSGR</sequence>
<proteinExistence type="predicted"/>
<feature type="domain" description="Hydantoinase B/oxoprolinase" evidence="1">
    <location>
        <begin position="13"/>
        <end position="518"/>
    </location>
</feature>
<dbReference type="GO" id="GO:0006749">
    <property type="term" value="P:glutathione metabolic process"/>
    <property type="evidence" value="ECO:0007669"/>
    <property type="project" value="TreeGrafter"/>
</dbReference>
<dbReference type="OrthoDB" id="5288472at2"/>
<dbReference type="InterPro" id="IPR045079">
    <property type="entry name" value="Oxoprolinase-like"/>
</dbReference>
<name>A0A5C5TTP7_9GAMM</name>
<reference evidence="2 3" key="1">
    <citation type="submission" date="2019-07" db="EMBL/GenBank/DDBJ databases">
        <title>Luteimonas sp. YD-1 nov., isolated from acidic soil.</title>
        <authorList>
            <person name="Zhou J."/>
        </authorList>
    </citation>
    <scope>NUCLEOTIDE SEQUENCE [LARGE SCALE GENOMIC DNA]</scope>
    <source>
        <strain evidence="2 3">YD-1</strain>
    </source>
</reference>
<dbReference type="AlphaFoldDB" id="A0A5C5TTP7"/>
<keyword evidence="3" id="KW-1185">Reference proteome</keyword>